<dbReference type="EMBL" id="AEIG01000043">
    <property type="protein sequence ID" value="EGG29572.1"/>
    <property type="molecule type" value="Genomic_DNA"/>
</dbReference>
<dbReference type="OrthoDB" id="271711at2"/>
<protein>
    <submittedName>
        <fullName evidence="5">Mannitol dehydrogenase</fullName>
    </submittedName>
</protein>
<dbReference type="Pfam" id="PF08125">
    <property type="entry name" value="Mannitol_dh_C"/>
    <property type="match status" value="1"/>
</dbReference>
<dbReference type="InterPro" id="IPR023027">
    <property type="entry name" value="Mannitol_DH_CS"/>
</dbReference>
<organism evidence="5 6">
    <name type="scientific">Aequoribacter fuscus</name>
    <dbReference type="NCBI Taxonomy" id="2518989"/>
    <lineage>
        <taxon>Bacteria</taxon>
        <taxon>Pseudomonadati</taxon>
        <taxon>Pseudomonadota</taxon>
        <taxon>Gammaproteobacteria</taxon>
        <taxon>Cellvibrionales</taxon>
        <taxon>Halieaceae</taxon>
        <taxon>Aequoribacter</taxon>
    </lineage>
</organism>
<proteinExistence type="predicted"/>
<dbReference type="Gene3D" id="3.40.50.720">
    <property type="entry name" value="NAD(P)-binding Rossmann-like Domain"/>
    <property type="match status" value="1"/>
</dbReference>
<sequence length="469" mass="51163">MSRTVPAIVHIGLGAFHRAHQAVYLQSYFDRTGDDSWQLCAANIRSNQAIVDALHSADHCYPVVAYESEDTATLTNVRVISDTLFAGSDKSVLVQRLIDPATRLVTLTVTEKGYGLLSNGEALNQEDPAIAADWQSLDAPKSVPGLLLTAIHTRVAQGLAPFTVLSCDNLPHNGRRIQTAVCLLAQRHYPELVDSIQAMSFPSSMVDRIVPAVTDEAIAKSVRWVGRQDPLVVVTEQFSQWVVEDNFGNGRPDWELDGVTMVDDVEPYETMKLRLLNGAHSLLAYAGLLLGHFTVDQAINDPALRALVLAYFGEARVTVRVAVDLDDYCCALLKRFANNSLHHQLAQIAMDGSQKVPQRWLRGVIDRRQQGLDSPIAALALACWMAHLRGTGVEGASYPINDPLAVSLTQCVDDEPSAYVAKLMALDGLVPLACRDDDRFIAQLVGSLARVSDCATTEALKKLFVDATP</sequence>
<dbReference type="GO" id="GO:0019594">
    <property type="term" value="P:mannitol metabolic process"/>
    <property type="evidence" value="ECO:0007669"/>
    <property type="project" value="InterPro"/>
</dbReference>
<evidence type="ECO:0000259" key="3">
    <source>
        <dbReference type="Pfam" id="PF01232"/>
    </source>
</evidence>
<dbReference type="AlphaFoldDB" id="F3L267"/>
<evidence type="ECO:0000259" key="4">
    <source>
        <dbReference type="Pfam" id="PF08125"/>
    </source>
</evidence>
<dbReference type="InterPro" id="IPR000669">
    <property type="entry name" value="Mannitol_DH"/>
</dbReference>
<dbReference type="Proteomes" id="UP000005615">
    <property type="component" value="Unassembled WGS sequence"/>
</dbReference>
<dbReference type="InterPro" id="IPR013118">
    <property type="entry name" value="Mannitol_DH_C"/>
</dbReference>
<reference evidence="5 6" key="1">
    <citation type="journal article" date="2011" name="J. Bacteriol.">
        <title>Genome sequence of strain IMCC3088, a proteorhodopsin-containing marine bacterium belonging to the OM60/NOR5 clade.</title>
        <authorList>
            <person name="Jang Y."/>
            <person name="Oh H.M."/>
            <person name="Kang I."/>
            <person name="Lee K."/>
            <person name="Yang S.J."/>
            <person name="Cho J.C."/>
        </authorList>
    </citation>
    <scope>NUCLEOTIDE SEQUENCE [LARGE SCALE GENOMIC DNA]</scope>
    <source>
        <strain evidence="5 6">IMCC3088</strain>
    </source>
</reference>
<feature type="domain" description="Mannitol dehydrogenase C-terminal" evidence="4">
    <location>
        <begin position="264"/>
        <end position="448"/>
    </location>
</feature>
<keyword evidence="2" id="KW-0520">NAD</keyword>
<dbReference type="InterPro" id="IPR013131">
    <property type="entry name" value="Mannitol_DH_N"/>
</dbReference>
<gene>
    <name evidence="5" type="ORF">IMCC3088_1634</name>
</gene>
<evidence type="ECO:0000313" key="6">
    <source>
        <dbReference type="Proteomes" id="UP000005615"/>
    </source>
</evidence>
<dbReference type="Gene3D" id="1.10.1040.10">
    <property type="entry name" value="N-(1-d-carboxylethyl)-l-norvaline Dehydrogenase, domain 2"/>
    <property type="match status" value="1"/>
</dbReference>
<evidence type="ECO:0000313" key="5">
    <source>
        <dbReference type="EMBL" id="EGG29572.1"/>
    </source>
</evidence>
<dbReference type="eggNOG" id="COG0246">
    <property type="taxonomic scope" value="Bacteria"/>
</dbReference>
<keyword evidence="1" id="KW-0560">Oxidoreductase</keyword>
<dbReference type="SUPFAM" id="SSF51735">
    <property type="entry name" value="NAD(P)-binding Rossmann-fold domains"/>
    <property type="match status" value="1"/>
</dbReference>
<keyword evidence="6" id="KW-1185">Reference proteome</keyword>
<dbReference type="PANTHER" id="PTHR43362:SF1">
    <property type="entry name" value="MANNITOL DEHYDROGENASE 2-RELATED"/>
    <property type="match status" value="1"/>
</dbReference>
<feature type="domain" description="Mannitol dehydrogenase N-terminal" evidence="3">
    <location>
        <begin position="7"/>
        <end position="255"/>
    </location>
</feature>
<dbReference type="PRINTS" id="PR00084">
    <property type="entry name" value="MTLDHDRGNASE"/>
</dbReference>
<dbReference type="PANTHER" id="PTHR43362">
    <property type="entry name" value="MANNITOL DEHYDROGENASE DSF1-RELATED"/>
    <property type="match status" value="1"/>
</dbReference>
<evidence type="ECO:0000256" key="1">
    <source>
        <dbReference type="ARBA" id="ARBA00023002"/>
    </source>
</evidence>
<dbReference type="SUPFAM" id="SSF48179">
    <property type="entry name" value="6-phosphogluconate dehydrogenase C-terminal domain-like"/>
    <property type="match status" value="1"/>
</dbReference>
<name>F3L267_9GAMM</name>
<comment type="caution">
    <text evidence="5">The sequence shown here is derived from an EMBL/GenBank/DDBJ whole genome shotgun (WGS) entry which is preliminary data.</text>
</comment>
<dbReference type="InterPro" id="IPR013328">
    <property type="entry name" value="6PGD_dom2"/>
</dbReference>
<dbReference type="InterPro" id="IPR050988">
    <property type="entry name" value="Mannitol_DH/Oxidoreductase"/>
</dbReference>
<dbReference type="RefSeq" id="WP_009575865.1">
    <property type="nucleotide sequence ID" value="NZ_AEIG01000043.1"/>
</dbReference>
<accession>F3L267</accession>
<dbReference type="STRING" id="2518989.IMCC3088_1634"/>
<dbReference type="InterPro" id="IPR008927">
    <property type="entry name" value="6-PGluconate_DH-like_C_sf"/>
</dbReference>
<dbReference type="Pfam" id="PF01232">
    <property type="entry name" value="Mannitol_dh"/>
    <property type="match status" value="1"/>
</dbReference>
<dbReference type="PROSITE" id="PS00974">
    <property type="entry name" value="MANNITOL_DHGENASE"/>
    <property type="match status" value="1"/>
</dbReference>
<dbReference type="GO" id="GO:0016616">
    <property type="term" value="F:oxidoreductase activity, acting on the CH-OH group of donors, NAD or NADP as acceptor"/>
    <property type="evidence" value="ECO:0007669"/>
    <property type="project" value="TreeGrafter"/>
</dbReference>
<evidence type="ECO:0000256" key="2">
    <source>
        <dbReference type="ARBA" id="ARBA00023027"/>
    </source>
</evidence>
<dbReference type="InterPro" id="IPR036291">
    <property type="entry name" value="NAD(P)-bd_dom_sf"/>
</dbReference>